<evidence type="ECO:0000313" key="2">
    <source>
        <dbReference type="EMBL" id="GHG51383.1"/>
    </source>
</evidence>
<dbReference type="PROSITE" id="PS50995">
    <property type="entry name" value="HTH_MARR_2"/>
    <property type="match status" value="1"/>
</dbReference>
<evidence type="ECO:0000259" key="1">
    <source>
        <dbReference type="PROSITE" id="PS50995"/>
    </source>
</evidence>
<reference evidence="3" key="1">
    <citation type="journal article" date="2019" name="Int. J. Syst. Evol. Microbiol.">
        <title>The Global Catalogue of Microorganisms (GCM) 10K type strain sequencing project: providing services to taxonomists for standard genome sequencing and annotation.</title>
        <authorList>
            <consortium name="The Broad Institute Genomics Platform"/>
            <consortium name="The Broad Institute Genome Sequencing Center for Infectious Disease"/>
            <person name="Wu L."/>
            <person name="Ma J."/>
        </authorList>
    </citation>
    <scope>NUCLEOTIDE SEQUENCE [LARGE SCALE GENOMIC DNA]</scope>
    <source>
        <strain evidence="3">CGMCC 4.7680</strain>
    </source>
</reference>
<dbReference type="Pfam" id="PF01978">
    <property type="entry name" value="TrmB"/>
    <property type="match status" value="1"/>
</dbReference>
<sequence>MLEPAEWEFWDTWMRAQRRLARELDRGLQRDCGISKAEFSVLMTLTGPMRVGELADALDWEKSRVAHLLTRMENRGLVARTEDGATGRRTGIELTGEGRRTAENAVRAHGATIRSLVLDRLTPEQAAAIRAWSEQLLEQGQNSPATSAPSDGTA</sequence>
<accession>A0ABQ3KUJ2</accession>
<dbReference type="SMART" id="SM00347">
    <property type="entry name" value="HTH_MARR"/>
    <property type="match status" value="1"/>
</dbReference>
<evidence type="ECO:0000313" key="3">
    <source>
        <dbReference type="Proteomes" id="UP000649955"/>
    </source>
</evidence>
<dbReference type="SUPFAM" id="SSF46785">
    <property type="entry name" value="Winged helix' DNA-binding domain"/>
    <property type="match status" value="1"/>
</dbReference>
<dbReference type="Proteomes" id="UP000649955">
    <property type="component" value="Unassembled WGS sequence"/>
</dbReference>
<gene>
    <name evidence="2" type="ORF">GCM10017567_87720</name>
</gene>
<feature type="domain" description="HTH marR-type" evidence="1">
    <location>
        <begin position="1"/>
        <end position="138"/>
    </location>
</feature>
<dbReference type="InterPro" id="IPR039422">
    <property type="entry name" value="MarR/SlyA-like"/>
</dbReference>
<keyword evidence="3" id="KW-1185">Reference proteome</keyword>
<protein>
    <submittedName>
        <fullName evidence="2">MarR family transcriptional regulator</fullName>
    </submittedName>
</protein>
<dbReference type="InterPro" id="IPR002831">
    <property type="entry name" value="Tscrpt_reg_TrmB_N"/>
</dbReference>
<dbReference type="RefSeq" id="WP_191317264.1">
    <property type="nucleotide sequence ID" value="NZ_BNAW01000096.1"/>
</dbReference>
<dbReference type="Gene3D" id="1.10.10.10">
    <property type="entry name" value="Winged helix-like DNA-binding domain superfamily/Winged helix DNA-binding domain"/>
    <property type="match status" value="1"/>
</dbReference>
<dbReference type="InterPro" id="IPR000835">
    <property type="entry name" value="HTH_MarR-typ"/>
</dbReference>
<dbReference type="EMBL" id="BNAW01000096">
    <property type="protein sequence ID" value="GHG51383.1"/>
    <property type="molecule type" value="Genomic_DNA"/>
</dbReference>
<proteinExistence type="predicted"/>
<name>A0ABQ3KUJ2_9PSEU</name>
<dbReference type="PANTHER" id="PTHR33164:SF99">
    <property type="entry name" value="MARR FAMILY REGULATORY PROTEIN"/>
    <property type="match status" value="1"/>
</dbReference>
<comment type="caution">
    <text evidence="2">The sequence shown here is derived from an EMBL/GenBank/DDBJ whole genome shotgun (WGS) entry which is preliminary data.</text>
</comment>
<dbReference type="PANTHER" id="PTHR33164">
    <property type="entry name" value="TRANSCRIPTIONAL REGULATOR, MARR FAMILY"/>
    <property type="match status" value="1"/>
</dbReference>
<dbReference type="InterPro" id="IPR036390">
    <property type="entry name" value="WH_DNA-bd_sf"/>
</dbReference>
<organism evidence="2 3">
    <name type="scientific">Amycolatopsis bullii</name>
    <dbReference type="NCBI Taxonomy" id="941987"/>
    <lineage>
        <taxon>Bacteria</taxon>
        <taxon>Bacillati</taxon>
        <taxon>Actinomycetota</taxon>
        <taxon>Actinomycetes</taxon>
        <taxon>Pseudonocardiales</taxon>
        <taxon>Pseudonocardiaceae</taxon>
        <taxon>Amycolatopsis</taxon>
    </lineage>
</organism>
<dbReference type="InterPro" id="IPR036388">
    <property type="entry name" value="WH-like_DNA-bd_sf"/>
</dbReference>